<sequence length="267" mass="30191">MPQVPILSDVGNHGNAARPSPIQLDENSKIQVADQLAAVMYAARIFDDYRRNAGQDRLAVLEAEQYKQRVLAYNDNLNAVQGQDQQEPPWATALKNEISDRIDRVARETKEQLERVSEDTKKVHRETKEQLERISEDTKKVYSIVHEINLRDIQARNALADGSKLYQVPLKNGTMPWGTRATFERKYPDGRSSAKAVDLPPLASVRAVNSLGENQVRGYLHGYFGEPVNEDEEGHWKESMTILEMRTLVLVAIGAAKLLPRPEHRAE</sequence>
<evidence type="ECO:0000313" key="6">
    <source>
        <dbReference type="Proteomes" id="UP001437256"/>
    </source>
</evidence>
<keyword evidence="2" id="KW-0175">Coiled coil</keyword>
<dbReference type="Pfam" id="PF08593">
    <property type="entry name" value="Mug135_C"/>
    <property type="match status" value="1"/>
</dbReference>
<comment type="caution">
    <text evidence="5">The sequence shown here is derived from an EMBL/GenBank/DDBJ whole genome shotgun (WGS) entry which is preliminary data.</text>
</comment>
<protein>
    <recommendedName>
        <fullName evidence="4">Mug135-like C-terminal domain-containing protein</fullName>
    </recommendedName>
</protein>
<evidence type="ECO:0000313" key="5">
    <source>
        <dbReference type="EMBL" id="KAL0066262.1"/>
    </source>
</evidence>
<comment type="similarity">
    <text evidence="1">Belongs to the UPF0612 family.</text>
</comment>
<dbReference type="Proteomes" id="UP001437256">
    <property type="component" value="Unassembled WGS sequence"/>
</dbReference>
<name>A0ABR2ZYZ2_9AGAR</name>
<gene>
    <name evidence="5" type="ORF">AAF712_006693</name>
</gene>
<accession>A0ABR2ZYZ2</accession>
<proteinExistence type="inferred from homology"/>
<feature type="region of interest" description="Disordered" evidence="3">
    <location>
        <begin position="1"/>
        <end position="21"/>
    </location>
</feature>
<reference evidence="5 6" key="1">
    <citation type="submission" date="2024-05" db="EMBL/GenBank/DDBJ databases">
        <title>A draft genome resource for the thread blight pathogen Marasmius tenuissimus strain MS-2.</title>
        <authorList>
            <person name="Yulfo-Soto G.E."/>
            <person name="Baruah I.K."/>
            <person name="Amoako-Attah I."/>
            <person name="Bukari Y."/>
            <person name="Meinhardt L.W."/>
            <person name="Bailey B.A."/>
            <person name="Cohen S.P."/>
        </authorList>
    </citation>
    <scope>NUCLEOTIDE SEQUENCE [LARGE SCALE GENOMIC DNA]</scope>
    <source>
        <strain evidence="5 6">MS-2</strain>
    </source>
</reference>
<feature type="domain" description="Mug135-like C-terminal" evidence="4">
    <location>
        <begin position="160"/>
        <end position="233"/>
    </location>
</feature>
<evidence type="ECO:0000259" key="4">
    <source>
        <dbReference type="Pfam" id="PF08593"/>
    </source>
</evidence>
<evidence type="ECO:0000256" key="2">
    <source>
        <dbReference type="SAM" id="Coils"/>
    </source>
</evidence>
<dbReference type="InterPro" id="IPR013902">
    <property type="entry name" value="Mug135-like_C"/>
</dbReference>
<evidence type="ECO:0000256" key="1">
    <source>
        <dbReference type="ARBA" id="ARBA00005788"/>
    </source>
</evidence>
<dbReference type="EMBL" id="JBBXMP010000037">
    <property type="protein sequence ID" value="KAL0066262.1"/>
    <property type="molecule type" value="Genomic_DNA"/>
</dbReference>
<organism evidence="5 6">
    <name type="scientific">Marasmius tenuissimus</name>
    <dbReference type="NCBI Taxonomy" id="585030"/>
    <lineage>
        <taxon>Eukaryota</taxon>
        <taxon>Fungi</taxon>
        <taxon>Dikarya</taxon>
        <taxon>Basidiomycota</taxon>
        <taxon>Agaricomycotina</taxon>
        <taxon>Agaricomycetes</taxon>
        <taxon>Agaricomycetidae</taxon>
        <taxon>Agaricales</taxon>
        <taxon>Marasmiineae</taxon>
        <taxon>Marasmiaceae</taxon>
        <taxon>Marasmius</taxon>
    </lineage>
</organism>
<feature type="coiled-coil region" evidence="2">
    <location>
        <begin position="63"/>
        <end position="130"/>
    </location>
</feature>
<evidence type="ECO:0000256" key="3">
    <source>
        <dbReference type="SAM" id="MobiDB-lite"/>
    </source>
</evidence>
<keyword evidence="6" id="KW-1185">Reference proteome</keyword>